<keyword evidence="2" id="KW-1185">Reference proteome</keyword>
<gene>
    <name evidence="1" type="ORF">K6T79_20785</name>
</gene>
<comment type="caution">
    <text evidence="1">The sequence shown here is derived from an EMBL/GenBank/DDBJ whole genome shotgun (WGS) entry which is preliminary data.</text>
</comment>
<sequence length="121" mass="13020">MTQPELHNAITRPEDIAPDHLDAISDVAKASGYGAVYDSGPGHEGKLVIFGDAEFAEDYLHGKGILGKAIYVRCNRRGEIARAELRIDNAPVGAVLPERGNAGERLVWTAALFIDNPAVVR</sequence>
<accession>A0ABU5XMM8</accession>
<name>A0ABU5XMM8_9MYCO</name>
<reference evidence="1 2" key="1">
    <citation type="submission" date="2023-12" db="EMBL/GenBank/DDBJ databases">
        <title>Description of new species of Mycobacterium terrae complex isolated from sewage at the Sao Paulo Zoological Park Foundation in Brazil.</title>
        <authorList>
            <person name="Romagnoli C.L."/>
            <person name="Conceicao E.C."/>
            <person name="Machado E."/>
            <person name="Barreto L.B.P.F."/>
            <person name="Sharma A."/>
            <person name="Silva N.M."/>
            <person name="Marques L.E."/>
            <person name="Juliana M.A."/>
            <person name="Lourenco M.C.S."/>
            <person name="Digiampietri L.A."/>
            <person name="Suffys P.N."/>
            <person name="Viana-Niero C."/>
        </authorList>
    </citation>
    <scope>NUCLEOTIDE SEQUENCE [LARGE SCALE GENOMIC DNA]</scope>
    <source>
        <strain evidence="1 2">MYC098</strain>
    </source>
</reference>
<evidence type="ECO:0000313" key="1">
    <source>
        <dbReference type="EMBL" id="MEB3023464.1"/>
    </source>
</evidence>
<proteinExistence type="predicted"/>
<organism evidence="1 2">
    <name type="scientific">[Mycobacterium] crassicus</name>
    <dbReference type="NCBI Taxonomy" id="2872309"/>
    <lineage>
        <taxon>Bacteria</taxon>
        <taxon>Bacillati</taxon>
        <taxon>Actinomycetota</taxon>
        <taxon>Actinomycetes</taxon>
        <taxon>Mycobacteriales</taxon>
        <taxon>Mycobacteriaceae</taxon>
        <taxon>Mycolicibacter</taxon>
    </lineage>
</organism>
<dbReference type="RefSeq" id="WP_329780462.1">
    <property type="nucleotide sequence ID" value="NZ_JAYJJR010000016.1"/>
</dbReference>
<evidence type="ECO:0000313" key="2">
    <source>
        <dbReference type="Proteomes" id="UP001299596"/>
    </source>
</evidence>
<dbReference type="EMBL" id="JAYJJR010000016">
    <property type="protein sequence ID" value="MEB3023464.1"/>
    <property type="molecule type" value="Genomic_DNA"/>
</dbReference>
<protein>
    <submittedName>
        <fullName evidence="1">Uncharacterized protein</fullName>
    </submittedName>
</protein>
<dbReference type="Proteomes" id="UP001299596">
    <property type="component" value="Unassembled WGS sequence"/>
</dbReference>